<accession>A0A975B8Y5</accession>
<name>A0A975B8Y5_9BACT</name>
<gene>
    <name evidence="1" type="ORF">dnl_31690</name>
</gene>
<keyword evidence="2" id="KW-1185">Reference proteome</keyword>
<dbReference type="EMBL" id="CP061799">
    <property type="protein sequence ID" value="QTA80856.1"/>
    <property type="molecule type" value="Genomic_DNA"/>
</dbReference>
<dbReference type="KEGG" id="dli:dnl_31690"/>
<reference evidence="1" key="1">
    <citation type="journal article" date="2021" name="Microb. Physiol.">
        <title>Proteogenomic Insights into the Physiology of Marine, Sulfate-Reducing, Filamentous Desulfonema limicola and Desulfonema magnum.</title>
        <authorList>
            <person name="Schnaars V."/>
            <person name="Wohlbrand L."/>
            <person name="Scheve S."/>
            <person name="Hinrichs C."/>
            <person name="Reinhardt R."/>
            <person name="Rabus R."/>
        </authorList>
    </citation>
    <scope>NUCLEOTIDE SEQUENCE</scope>
    <source>
        <strain evidence="1">5ac10</strain>
    </source>
</reference>
<dbReference type="AlphaFoldDB" id="A0A975B8Y5"/>
<evidence type="ECO:0000313" key="1">
    <source>
        <dbReference type="EMBL" id="QTA80856.1"/>
    </source>
</evidence>
<proteinExistence type="predicted"/>
<sequence length="53" mass="6023">MNHFTFLSNGYAVTKEVLSVSFLRNQTERIFGFLPSGDKISPSITYLIPKDNQ</sequence>
<evidence type="ECO:0000313" key="2">
    <source>
        <dbReference type="Proteomes" id="UP000663720"/>
    </source>
</evidence>
<dbReference type="Proteomes" id="UP000663720">
    <property type="component" value="Chromosome"/>
</dbReference>
<protein>
    <submittedName>
        <fullName evidence="1">Uncharacterized protein</fullName>
    </submittedName>
</protein>
<organism evidence="1 2">
    <name type="scientific">Desulfonema limicola</name>
    <dbReference type="NCBI Taxonomy" id="45656"/>
    <lineage>
        <taxon>Bacteria</taxon>
        <taxon>Pseudomonadati</taxon>
        <taxon>Thermodesulfobacteriota</taxon>
        <taxon>Desulfobacteria</taxon>
        <taxon>Desulfobacterales</taxon>
        <taxon>Desulfococcaceae</taxon>
        <taxon>Desulfonema</taxon>
    </lineage>
</organism>